<dbReference type="EMBL" id="CAKKNE010000004">
    <property type="protein sequence ID" value="CAH0373162.1"/>
    <property type="molecule type" value="Genomic_DNA"/>
</dbReference>
<evidence type="ECO:0000313" key="1">
    <source>
        <dbReference type="EMBL" id="CAH0373162.1"/>
    </source>
</evidence>
<name>A0A8J2WY58_9STRA</name>
<reference evidence="1" key="1">
    <citation type="submission" date="2021-11" db="EMBL/GenBank/DDBJ databases">
        <authorList>
            <consortium name="Genoscope - CEA"/>
            <person name="William W."/>
        </authorList>
    </citation>
    <scope>NUCLEOTIDE SEQUENCE</scope>
</reference>
<proteinExistence type="predicted"/>
<protein>
    <submittedName>
        <fullName evidence="1">Uncharacterized protein</fullName>
    </submittedName>
</protein>
<accession>A0A8J2WY58</accession>
<gene>
    <name evidence="1" type="ORF">PECAL_4P03400</name>
</gene>
<organism evidence="1 2">
    <name type="scientific">Pelagomonas calceolata</name>
    <dbReference type="NCBI Taxonomy" id="35677"/>
    <lineage>
        <taxon>Eukaryota</taxon>
        <taxon>Sar</taxon>
        <taxon>Stramenopiles</taxon>
        <taxon>Ochrophyta</taxon>
        <taxon>Pelagophyceae</taxon>
        <taxon>Pelagomonadales</taxon>
        <taxon>Pelagomonadaceae</taxon>
        <taxon>Pelagomonas</taxon>
    </lineage>
</organism>
<dbReference type="Proteomes" id="UP000789595">
    <property type="component" value="Unassembled WGS sequence"/>
</dbReference>
<dbReference type="OrthoDB" id="10660376at2759"/>
<dbReference type="AlphaFoldDB" id="A0A8J2WY58"/>
<comment type="caution">
    <text evidence="1">The sequence shown here is derived from an EMBL/GenBank/DDBJ whole genome shotgun (WGS) entry which is preliminary data.</text>
</comment>
<keyword evidence="2" id="KW-1185">Reference proteome</keyword>
<evidence type="ECO:0000313" key="2">
    <source>
        <dbReference type="Proteomes" id="UP000789595"/>
    </source>
</evidence>
<sequence>MARLLPLIAAAYALDRPTSRFQNAFGNRGSSVRRKRTLPVYRPPDSPATPLPVPGSSRTLRYQPEGAANAQLVRDLQQYGALVVVIGDGEDEPIGCVVDVRLAEVSDEGQAAVVASCTSSNARVSLGRVAKAFPYTAREASTLEDTDFLYADDVLAAYDVIEEDEPSTSKARNDCVDLLEATLELCDKLRPTLGAIDPFGTELNEGEYARMKRRLLEAVSKDDDEADEERDRRLSFLCLSLVDAPDELRRRCLATRSAARRYAAVQRFLRPLHRELSAACALGASSTPPPPCPCPVDAPLAFAALRPGRRLAYWWSDAAGWCPGECGVLWRTGDTEDGSVEVKFDAAPGESGSVAQRLELLGADRGRWKLLPL</sequence>